<dbReference type="PANTHER" id="PTHR12558:SF10">
    <property type="entry name" value="CELL DIVISION CYCLE PROTEIN 23 HOMOLOG"/>
    <property type="match status" value="1"/>
</dbReference>
<feature type="repeat" description="TPR" evidence="7">
    <location>
        <begin position="428"/>
        <end position="461"/>
    </location>
</feature>
<dbReference type="Pfam" id="PF04049">
    <property type="entry name" value="ANAPC8"/>
    <property type="match status" value="1"/>
</dbReference>
<evidence type="ECO:0000256" key="4">
    <source>
        <dbReference type="ARBA" id="ARBA00022786"/>
    </source>
</evidence>
<dbReference type="GO" id="GO:0051301">
    <property type="term" value="P:cell division"/>
    <property type="evidence" value="ECO:0007669"/>
    <property type="project" value="UniProtKB-KW"/>
</dbReference>
<dbReference type="InterPro" id="IPR011990">
    <property type="entry name" value="TPR-like_helical_dom_sf"/>
</dbReference>
<feature type="domain" description="Cdc23" evidence="9">
    <location>
        <begin position="19"/>
        <end position="333"/>
    </location>
</feature>
<reference evidence="10 11" key="1">
    <citation type="submission" date="2015-06" db="EMBL/GenBank/DDBJ databases">
        <title>Draft genome of the ant-associated black yeast Phialophora attae CBS 131958.</title>
        <authorList>
            <person name="Moreno L.F."/>
            <person name="Stielow B.J."/>
            <person name="de Hoog S."/>
            <person name="Vicente V.A."/>
            <person name="Weiss V.A."/>
            <person name="de Vries M."/>
            <person name="Cruz L.M."/>
            <person name="Souza E.M."/>
        </authorList>
    </citation>
    <scope>NUCLEOTIDE SEQUENCE [LARGE SCALE GENOMIC DNA]</scope>
    <source>
        <strain evidence="10 11">CBS 131958</strain>
    </source>
</reference>
<evidence type="ECO:0000256" key="3">
    <source>
        <dbReference type="ARBA" id="ARBA00022776"/>
    </source>
</evidence>
<dbReference type="STRING" id="1664694.A0A0N0NKF8"/>
<feature type="compositionally biased region" description="Acidic residues" evidence="8">
    <location>
        <begin position="614"/>
        <end position="623"/>
    </location>
</feature>
<evidence type="ECO:0000256" key="1">
    <source>
        <dbReference type="ARBA" id="ARBA00022618"/>
    </source>
</evidence>
<dbReference type="GO" id="GO:0005680">
    <property type="term" value="C:anaphase-promoting complex"/>
    <property type="evidence" value="ECO:0007669"/>
    <property type="project" value="InterPro"/>
</dbReference>
<evidence type="ECO:0000256" key="6">
    <source>
        <dbReference type="ARBA" id="ARBA00023306"/>
    </source>
</evidence>
<evidence type="ECO:0000256" key="5">
    <source>
        <dbReference type="ARBA" id="ARBA00022803"/>
    </source>
</evidence>
<evidence type="ECO:0000256" key="7">
    <source>
        <dbReference type="PROSITE-ProRule" id="PRU00339"/>
    </source>
</evidence>
<dbReference type="SUPFAM" id="SSF48452">
    <property type="entry name" value="TPR-like"/>
    <property type="match status" value="2"/>
</dbReference>
<dbReference type="Proteomes" id="UP000038010">
    <property type="component" value="Unassembled WGS sequence"/>
</dbReference>
<keyword evidence="11" id="KW-1185">Reference proteome</keyword>
<keyword evidence="1" id="KW-0132">Cell division</keyword>
<dbReference type="GeneID" id="28735134"/>
<dbReference type="Pfam" id="PF13181">
    <property type="entry name" value="TPR_8"/>
    <property type="match status" value="2"/>
</dbReference>
<name>A0A0N0NKF8_9EURO</name>
<comment type="caution">
    <text evidence="10">The sequence shown here is derived from an EMBL/GenBank/DDBJ whole genome shotgun (WGS) entry which is preliminary data.</text>
</comment>
<dbReference type="Pfam" id="PF13414">
    <property type="entry name" value="TPR_11"/>
    <property type="match status" value="1"/>
</dbReference>
<keyword evidence="6" id="KW-0131">Cell cycle</keyword>
<evidence type="ECO:0000256" key="8">
    <source>
        <dbReference type="SAM" id="MobiDB-lite"/>
    </source>
</evidence>
<evidence type="ECO:0000313" key="11">
    <source>
        <dbReference type="Proteomes" id="UP000038010"/>
    </source>
</evidence>
<keyword evidence="2" id="KW-0677">Repeat</keyword>
<evidence type="ECO:0000256" key="2">
    <source>
        <dbReference type="ARBA" id="ARBA00022737"/>
    </source>
</evidence>
<dbReference type="GO" id="GO:0016567">
    <property type="term" value="P:protein ubiquitination"/>
    <property type="evidence" value="ECO:0007669"/>
    <property type="project" value="TreeGrafter"/>
</dbReference>
<dbReference type="SMART" id="SM00028">
    <property type="entry name" value="TPR"/>
    <property type="match status" value="4"/>
</dbReference>
<dbReference type="OrthoDB" id="10262026at2759"/>
<dbReference type="RefSeq" id="XP_017997951.1">
    <property type="nucleotide sequence ID" value="XM_018143254.1"/>
</dbReference>
<keyword evidence="4" id="KW-0833">Ubl conjugation pathway</keyword>
<protein>
    <submittedName>
        <fullName evidence="10">Anaphase-promoting complex subunit 8</fullName>
    </submittedName>
</protein>
<evidence type="ECO:0000313" key="10">
    <source>
        <dbReference type="EMBL" id="KPI37988.1"/>
    </source>
</evidence>
<dbReference type="EMBL" id="LFJN01000021">
    <property type="protein sequence ID" value="KPI37988.1"/>
    <property type="molecule type" value="Genomic_DNA"/>
</dbReference>
<dbReference type="PANTHER" id="PTHR12558">
    <property type="entry name" value="CELL DIVISION CYCLE 16,23,27"/>
    <property type="match status" value="1"/>
</dbReference>
<proteinExistence type="predicted"/>
<dbReference type="InterPro" id="IPR007192">
    <property type="entry name" value="APC8"/>
</dbReference>
<gene>
    <name evidence="10" type="ORF">AB675_3222</name>
</gene>
<feature type="compositionally biased region" description="Polar residues" evidence="8">
    <location>
        <begin position="62"/>
        <end position="72"/>
    </location>
</feature>
<dbReference type="AlphaFoldDB" id="A0A0N0NKF8"/>
<evidence type="ECO:0000259" key="9">
    <source>
        <dbReference type="Pfam" id="PF04049"/>
    </source>
</evidence>
<sequence length="723" mass="80562">MAARHSFGAAATDPELIAELRDRLTEVCIKCSERCLYQSAKWAAELLDSLPEQEDSHDGDSQMLNADAPQSSYRTFSTSYDDPIEASLEAREAPKYLLAKTYFDTKEYDRCAAVFISPAIPAGGLAIFDTAKSRQAASSVKTAGKAKADDAPVSPYPRLSQKSLFLALYAKYLSGEKRKEEETEMVLGPADGGQTVNRELPTLARGLEGYFRHRDAEQSSQNRSQGWLEFLYGIVLARSKQEAAAQNWLVRSVRLQPYLWGAWEELAALLSTVDDLHAQLASNLLPNNIMTIIYQTHAAVDLFSTNDASQTFSSLQTLLSIFPTSTFLLTQMALCHYHSKDFDTSSAIFADILTTHPYRLDALDHYSNILYVMEDRPRLSFLVHLATSVDKFRPETCVVVGNYYSICSQHEKAVMYFRRALTLDRSFLSAWTLMGHEYIELKNTHAAIESYRRAVDVNRKDYRAWYGLGQAYEVLDMGFYALFYYQRAAGLRPYDPKMWQAVGSCYTKMGRDDQAIKALKRALVAGTYFETADNSPQQSFAASIGTSGPKAKKRPTGRKLLDPETLHSIAALKGVKKAEKSLRKRAKKEARKADIAAERRRHRDATAGASYNDEGAEVADDATDVISSPSEGDSESEDEEDMQQQAGAIPNNSQEGGDGFGTGTTPTTSKARLWLARYAFRKGDLDRAERLAEELCADGFEVEEAKSLVRMTRGQREVEEGAL</sequence>
<dbReference type="GO" id="GO:0031145">
    <property type="term" value="P:anaphase-promoting complex-dependent catabolic process"/>
    <property type="evidence" value="ECO:0007669"/>
    <property type="project" value="TreeGrafter"/>
</dbReference>
<feature type="repeat" description="TPR" evidence="7">
    <location>
        <begin position="394"/>
        <end position="427"/>
    </location>
</feature>
<feature type="compositionally biased region" description="Acidic residues" evidence="8">
    <location>
        <begin position="632"/>
        <end position="642"/>
    </location>
</feature>
<accession>A0A0N0NKF8</accession>
<feature type="region of interest" description="Disordered" evidence="8">
    <location>
        <begin position="577"/>
        <end position="668"/>
    </location>
</feature>
<dbReference type="Gene3D" id="1.25.40.10">
    <property type="entry name" value="Tetratricopeptide repeat domain"/>
    <property type="match status" value="2"/>
</dbReference>
<keyword evidence="5 7" id="KW-0802">TPR repeat</keyword>
<feature type="repeat" description="TPR" evidence="7">
    <location>
        <begin position="496"/>
        <end position="529"/>
    </location>
</feature>
<keyword evidence="3" id="KW-0498">Mitosis</keyword>
<organism evidence="10 11">
    <name type="scientific">Cyphellophora attinorum</name>
    <dbReference type="NCBI Taxonomy" id="1664694"/>
    <lineage>
        <taxon>Eukaryota</taxon>
        <taxon>Fungi</taxon>
        <taxon>Dikarya</taxon>
        <taxon>Ascomycota</taxon>
        <taxon>Pezizomycotina</taxon>
        <taxon>Eurotiomycetes</taxon>
        <taxon>Chaetothyriomycetidae</taxon>
        <taxon>Chaetothyriales</taxon>
        <taxon>Cyphellophoraceae</taxon>
        <taxon>Cyphellophora</taxon>
    </lineage>
</organism>
<dbReference type="PROSITE" id="PS50005">
    <property type="entry name" value="TPR"/>
    <property type="match status" value="3"/>
</dbReference>
<dbReference type="GO" id="GO:0045842">
    <property type="term" value="P:positive regulation of mitotic metaphase/anaphase transition"/>
    <property type="evidence" value="ECO:0007669"/>
    <property type="project" value="TreeGrafter"/>
</dbReference>
<dbReference type="InterPro" id="IPR019734">
    <property type="entry name" value="TPR_rpt"/>
</dbReference>
<feature type="region of interest" description="Disordered" evidence="8">
    <location>
        <begin position="51"/>
        <end position="72"/>
    </location>
</feature>
<dbReference type="VEuPathDB" id="FungiDB:AB675_3222"/>
<feature type="region of interest" description="Disordered" evidence="8">
    <location>
        <begin position="538"/>
        <end position="565"/>
    </location>
</feature>
<feature type="compositionally biased region" description="Polar residues" evidence="8">
    <location>
        <begin position="643"/>
        <end position="655"/>
    </location>
</feature>